<accession>A0A3B0X197</accession>
<dbReference type="EMBL" id="UOFF01000266">
    <property type="protein sequence ID" value="VAW56657.1"/>
    <property type="molecule type" value="Genomic_DNA"/>
</dbReference>
<protein>
    <submittedName>
        <fullName evidence="6">RNase adapter protein RapZ</fullName>
    </submittedName>
</protein>
<dbReference type="AlphaFoldDB" id="A0A3B0X197"/>
<gene>
    <name evidence="6" type="ORF">MNBD_GAMMA07-7</name>
</gene>
<dbReference type="SUPFAM" id="SSF52540">
    <property type="entry name" value="P-loop containing nucleoside triphosphate hydrolases"/>
    <property type="match status" value="1"/>
</dbReference>
<dbReference type="InterPro" id="IPR027417">
    <property type="entry name" value="P-loop_NTPase"/>
</dbReference>
<name>A0A3B0X197_9ZZZZ</name>
<evidence type="ECO:0000259" key="5">
    <source>
        <dbReference type="Pfam" id="PF22740"/>
    </source>
</evidence>
<keyword evidence="1" id="KW-0547">Nucleotide-binding</keyword>
<keyword evidence="3" id="KW-0342">GTP-binding</keyword>
<dbReference type="HAMAP" id="MF_00636">
    <property type="entry name" value="RapZ_like"/>
    <property type="match status" value="1"/>
</dbReference>
<evidence type="ECO:0000256" key="2">
    <source>
        <dbReference type="ARBA" id="ARBA00022840"/>
    </source>
</evidence>
<dbReference type="NCBIfam" id="NF003828">
    <property type="entry name" value="PRK05416.1"/>
    <property type="match status" value="1"/>
</dbReference>
<organism evidence="6">
    <name type="scientific">hydrothermal vent metagenome</name>
    <dbReference type="NCBI Taxonomy" id="652676"/>
    <lineage>
        <taxon>unclassified sequences</taxon>
        <taxon>metagenomes</taxon>
        <taxon>ecological metagenomes</taxon>
    </lineage>
</organism>
<reference evidence="6" key="1">
    <citation type="submission" date="2018-06" db="EMBL/GenBank/DDBJ databases">
        <authorList>
            <person name="Zhirakovskaya E."/>
        </authorList>
    </citation>
    <scope>NUCLEOTIDE SEQUENCE</scope>
</reference>
<evidence type="ECO:0000313" key="6">
    <source>
        <dbReference type="EMBL" id="VAW56657.1"/>
    </source>
</evidence>
<dbReference type="PIRSF" id="PIRSF005052">
    <property type="entry name" value="P-loopkin"/>
    <property type="match status" value="1"/>
</dbReference>
<dbReference type="Pfam" id="PF22740">
    <property type="entry name" value="PapZ_C"/>
    <property type="match status" value="1"/>
</dbReference>
<evidence type="ECO:0000256" key="1">
    <source>
        <dbReference type="ARBA" id="ARBA00022741"/>
    </source>
</evidence>
<keyword evidence="2" id="KW-0067">ATP-binding</keyword>
<dbReference type="PANTHER" id="PTHR30448">
    <property type="entry name" value="RNASE ADAPTER PROTEIN RAPZ"/>
    <property type="match status" value="1"/>
</dbReference>
<dbReference type="InterPro" id="IPR053931">
    <property type="entry name" value="RapZ_C"/>
</dbReference>
<evidence type="ECO:0000259" key="4">
    <source>
        <dbReference type="Pfam" id="PF03668"/>
    </source>
</evidence>
<proteinExistence type="inferred from homology"/>
<dbReference type="Pfam" id="PF03668">
    <property type="entry name" value="RapZ-like_N"/>
    <property type="match status" value="1"/>
</dbReference>
<dbReference type="PANTHER" id="PTHR30448:SF0">
    <property type="entry name" value="RNASE ADAPTER PROTEIN RAPZ"/>
    <property type="match status" value="1"/>
</dbReference>
<dbReference type="InterPro" id="IPR005337">
    <property type="entry name" value="RapZ-like"/>
</dbReference>
<dbReference type="GO" id="GO:0005525">
    <property type="term" value="F:GTP binding"/>
    <property type="evidence" value="ECO:0007669"/>
    <property type="project" value="UniProtKB-KW"/>
</dbReference>
<feature type="domain" description="RapZ-like N-terminal" evidence="4">
    <location>
        <begin position="1"/>
        <end position="155"/>
    </location>
</feature>
<dbReference type="GO" id="GO:0005524">
    <property type="term" value="F:ATP binding"/>
    <property type="evidence" value="ECO:0007669"/>
    <property type="project" value="UniProtKB-KW"/>
</dbReference>
<evidence type="ECO:0000256" key="3">
    <source>
        <dbReference type="ARBA" id="ARBA00023134"/>
    </source>
</evidence>
<dbReference type="InterPro" id="IPR053930">
    <property type="entry name" value="RapZ-like_N"/>
</dbReference>
<feature type="domain" description="RapZ C-terminal" evidence="5">
    <location>
        <begin position="164"/>
        <end position="283"/>
    </location>
</feature>
<sequence>MKLIIISGLSGSGKTLALHTLEDESFYCVDNFPLGLLPDFIKHINDQRIHNYEEVAVGIDARSNTKDLKNFSQLLSDIKNIEIEVIYLQAETSELIKRFSDTRRRHPLTRKGIPLAEAIDIERNLLLPISQDADLCLDTTRTNVHQLRALIKDRVISRANQELSILIQSFGFKHNTPTDSDFVFDVRCLPNPHWEPKLRSLTGQDPDVQTFFKNQQDVTEMFNQIKDFMEVWIPKFAEQNRYYLTISIGCTGGQHRSVYIAERLNDYFRTKFSGVSLRHREME</sequence>